<dbReference type="Proteomes" id="UP000291562">
    <property type="component" value="Chromosome"/>
</dbReference>
<dbReference type="AlphaFoldDB" id="A0A411HM75"/>
<keyword evidence="1" id="KW-0732">Signal</keyword>
<organism evidence="2 3">
    <name type="scientific">Pseudolysobacter antarcticus</name>
    <dbReference type="NCBI Taxonomy" id="2511995"/>
    <lineage>
        <taxon>Bacteria</taxon>
        <taxon>Pseudomonadati</taxon>
        <taxon>Pseudomonadota</taxon>
        <taxon>Gammaproteobacteria</taxon>
        <taxon>Lysobacterales</taxon>
        <taxon>Rhodanobacteraceae</taxon>
        <taxon>Pseudolysobacter</taxon>
    </lineage>
</organism>
<sequence length="243" mass="27051">MHRLLWNLLFALSAFTTANAFAESRDCPPVGHLPNYVAEEAPTLRDYQSDSFDINTPADAEAITVAGRYCHTYYKLPDGATPMSPLEVHSNYRAQFAKLGAQSLYLGNAYTYVKLNQDCKEFWIKVYGGDGAIEVTVIEKQAPKQTLLPPSGKDYRLLGHLLNYIAGEPKTRNFDQTEFTSDTASGESTITVAGRTFSLGYALKDGAPAFSDLEIQTNYRNRLKELGALITHTEPRYTYANLE</sequence>
<feature type="signal peptide" evidence="1">
    <location>
        <begin position="1"/>
        <end position="22"/>
    </location>
</feature>
<evidence type="ECO:0000256" key="1">
    <source>
        <dbReference type="SAM" id="SignalP"/>
    </source>
</evidence>
<dbReference type="RefSeq" id="WP_129834811.1">
    <property type="nucleotide sequence ID" value="NZ_CP035704.1"/>
</dbReference>
<gene>
    <name evidence="2" type="ORF">ELE36_15365</name>
</gene>
<proteinExistence type="predicted"/>
<dbReference type="KEGG" id="xbc:ELE36_15365"/>
<feature type="chain" id="PRO_5019453463" evidence="1">
    <location>
        <begin position="23"/>
        <end position="243"/>
    </location>
</feature>
<reference evidence="2 3" key="1">
    <citation type="submission" date="2019-01" db="EMBL/GenBank/DDBJ databases">
        <title>Pseudolysobacter antarctica gen. nov., sp. nov., isolated from Fildes Peninsula, Antarctica.</title>
        <authorList>
            <person name="Wei Z."/>
            <person name="Peng F."/>
        </authorList>
    </citation>
    <scope>NUCLEOTIDE SEQUENCE [LARGE SCALE GENOMIC DNA]</scope>
    <source>
        <strain evidence="2 3">AQ6-296</strain>
    </source>
</reference>
<dbReference type="EMBL" id="CP035704">
    <property type="protein sequence ID" value="QBB71625.1"/>
    <property type="molecule type" value="Genomic_DNA"/>
</dbReference>
<keyword evidence="3" id="KW-1185">Reference proteome</keyword>
<accession>A0A411HM75</accession>
<evidence type="ECO:0000313" key="3">
    <source>
        <dbReference type="Proteomes" id="UP000291562"/>
    </source>
</evidence>
<evidence type="ECO:0000313" key="2">
    <source>
        <dbReference type="EMBL" id="QBB71625.1"/>
    </source>
</evidence>
<protein>
    <submittedName>
        <fullName evidence="2">Uncharacterized protein</fullName>
    </submittedName>
</protein>
<name>A0A411HM75_9GAMM</name>